<name>A0ABR2TUL5_9ROSI</name>
<gene>
    <name evidence="1" type="ORF">V6N11_016314</name>
</gene>
<dbReference type="Proteomes" id="UP001396334">
    <property type="component" value="Unassembled WGS sequence"/>
</dbReference>
<accession>A0ABR2TUL5</accession>
<sequence>MKFIDRFSQVFFWNAHAKNWEDTLFLTFVVGSHFDHLSSGFGQDLIFLLRVRIQSCFAANKKGSIDYFGLLFGKVLPFVVADSLQKVEILYFCCRFLEVCSSWV</sequence>
<evidence type="ECO:0000313" key="1">
    <source>
        <dbReference type="EMBL" id="KAK9041201.1"/>
    </source>
</evidence>
<reference evidence="1 2" key="1">
    <citation type="journal article" date="2024" name="G3 (Bethesda)">
        <title>Genome assembly of Hibiscus sabdariffa L. provides insights into metabolisms of medicinal natural products.</title>
        <authorList>
            <person name="Kim T."/>
        </authorList>
    </citation>
    <scope>NUCLEOTIDE SEQUENCE [LARGE SCALE GENOMIC DNA]</scope>
    <source>
        <strain evidence="1">TK-2024</strain>
        <tissue evidence="1">Old leaves</tissue>
    </source>
</reference>
<organism evidence="1 2">
    <name type="scientific">Hibiscus sabdariffa</name>
    <name type="common">roselle</name>
    <dbReference type="NCBI Taxonomy" id="183260"/>
    <lineage>
        <taxon>Eukaryota</taxon>
        <taxon>Viridiplantae</taxon>
        <taxon>Streptophyta</taxon>
        <taxon>Embryophyta</taxon>
        <taxon>Tracheophyta</taxon>
        <taxon>Spermatophyta</taxon>
        <taxon>Magnoliopsida</taxon>
        <taxon>eudicotyledons</taxon>
        <taxon>Gunneridae</taxon>
        <taxon>Pentapetalae</taxon>
        <taxon>rosids</taxon>
        <taxon>malvids</taxon>
        <taxon>Malvales</taxon>
        <taxon>Malvaceae</taxon>
        <taxon>Malvoideae</taxon>
        <taxon>Hibiscus</taxon>
    </lineage>
</organism>
<evidence type="ECO:0000313" key="2">
    <source>
        <dbReference type="Proteomes" id="UP001396334"/>
    </source>
</evidence>
<keyword evidence="2" id="KW-1185">Reference proteome</keyword>
<comment type="caution">
    <text evidence="1">The sequence shown here is derived from an EMBL/GenBank/DDBJ whole genome shotgun (WGS) entry which is preliminary data.</text>
</comment>
<protein>
    <submittedName>
        <fullName evidence="1">Uncharacterized protein</fullName>
    </submittedName>
</protein>
<dbReference type="EMBL" id="JBBPBN010000004">
    <property type="protein sequence ID" value="KAK9041201.1"/>
    <property type="molecule type" value="Genomic_DNA"/>
</dbReference>
<proteinExistence type="predicted"/>